<feature type="compositionally biased region" description="Polar residues" evidence="1">
    <location>
        <begin position="10"/>
        <end position="24"/>
    </location>
</feature>
<evidence type="ECO:0000313" key="4">
    <source>
        <dbReference type="Proteomes" id="UP000236161"/>
    </source>
</evidence>
<evidence type="ECO:0000313" key="3">
    <source>
        <dbReference type="EMBL" id="PKA63109.1"/>
    </source>
</evidence>
<reference evidence="3 4" key="1">
    <citation type="journal article" date="2017" name="Nature">
        <title>The Apostasia genome and the evolution of orchids.</title>
        <authorList>
            <person name="Zhang G.Q."/>
            <person name="Liu K.W."/>
            <person name="Li Z."/>
            <person name="Lohaus R."/>
            <person name="Hsiao Y.Y."/>
            <person name="Niu S.C."/>
            <person name="Wang J.Y."/>
            <person name="Lin Y.C."/>
            <person name="Xu Q."/>
            <person name="Chen L.J."/>
            <person name="Yoshida K."/>
            <person name="Fujiwara S."/>
            <person name="Wang Z.W."/>
            <person name="Zhang Y.Q."/>
            <person name="Mitsuda N."/>
            <person name="Wang M."/>
            <person name="Liu G.H."/>
            <person name="Pecoraro L."/>
            <person name="Huang H.X."/>
            <person name="Xiao X.J."/>
            <person name="Lin M."/>
            <person name="Wu X.Y."/>
            <person name="Wu W.L."/>
            <person name="Chen Y.Y."/>
            <person name="Chang S.B."/>
            <person name="Sakamoto S."/>
            <person name="Ohme-Takagi M."/>
            <person name="Yagi M."/>
            <person name="Zeng S.J."/>
            <person name="Shen C.Y."/>
            <person name="Yeh C.M."/>
            <person name="Luo Y.B."/>
            <person name="Tsai W.C."/>
            <person name="Van de Peer Y."/>
            <person name="Liu Z.J."/>
        </authorList>
    </citation>
    <scope>NUCLEOTIDE SEQUENCE [LARGE SCALE GENOMIC DNA]</scope>
    <source>
        <strain evidence="4">cv. Shenzhen</strain>
        <tissue evidence="3">Stem</tissue>
    </source>
</reference>
<keyword evidence="4" id="KW-1185">Reference proteome</keyword>
<dbReference type="Gene3D" id="2.90.10.10">
    <property type="entry name" value="Bulb-type lectin domain"/>
    <property type="match status" value="2"/>
</dbReference>
<dbReference type="Proteomes" id="UP000236161">
    <property type="component" value="Unassembled WGS sequence"/>
</dbReference>
<dbReference type="PROSITE" id="PS50927">
    <property type="entry name" value="BULB_LECTIN"/>
    <property type="match status" value="2"/>
</dbReference>
<dbReference type="GO" id="GO:0051707">
    <property type="term" value="P:response to other organism"/>
    <property type="evidence" value="ECO:0007669"/>
    <property type="project" value="UniProtKB-ARBA"/>
</dbReference>
<evidence type="ECO:0000256" key="1">
    <source>
        <dbReference type="SAM" id="MobiDB-lite"/>
    </source>
</evidence>
<feature type="domain" description="Bulb-type lectin" evidence="2">
    <location>
        <begin position="183"/>
        <end position="288"/>
    </location>
</feature>
<dbReference type="SUPFAM" id="SSF51110">
    <property type="entry name" value="alpha-D-mannose-specific plant lectins"/>
    <property type="match status" value="2"/>
</dbReference>
<protein>
    <submittedName>
        <fullName evidence="3">Mannose-specific lectin 3</fullName>
    </submittedName>
</protein>
<name>A0A2I0B5P1_9ASPA</name>
<dbReference type="EMBL" id="KZ451911">
    <property type="protein sequence ID" value="PKA63109.1"/>
    <property type="molecule type" value="Genomic_DNA"/>
</dbReference>
<feature type="region of interest" description="Disordered" evidence="1">
    <location>
        <begin position="1"/>
        <end position="24"/>
    </location>
</feature>
<organism evidence="3 4">
    <name type="scientific">Apostasia shenzhenica</name>
    <dbReference type="NCBI Taxonomy" id="1088818"/>
    <lineage>
        <taxon>Eukaryota</taxon>
        <taxon>Viridiplantae</taxon>
        <taxon>Streptophyta</taxon>
        <taxon>Embryophyta</taxon>
        <taxon>Tracheophyta</taxon>
        <taxon>Spermatophyta</taxon>
        <taxon>Magnoliopsida</taxon>
        <taxon>Liliopsida</taxon>
        <taxon>Asparagales</taxon>
        <taxon>Orchidaceae</taxon>
        <taxon>Apostasioideae</taxon>
        <taxon>Apostasia</taxon>
    </lineage>
</organism>
<evidence type="ECO:0000259" key="2">
    <source>
        <dbReference type="PROSITE" id="PS50927"/>
    </source>
</evidence>
<dbReference type="InterPro" id="IPR001480">
    <property type="entry name" value="Bulb-type_lectin_dom"/>
</dbReference>
<dbReference type="STRING" id="1088818.A0A2I0B5P1"/>
<dbReference type="SMART" id="SM00108">
    <property type="entry name" value="B_lectin"/>
    <property type="match status" value="2"/>
</dbReference>
<proteinExistence type="predicted"/>
<gene>
    <name evidence="3" type="ORF">AXF42_Ash007905</name>
</gene>
<dbReference type="InterPro" id="IPR036426">
    <property type="entry name" value="Bulb-type_lectin_dom_sf"/>
</dbReference>
<dbReference type="AlphaFoldDB" id="A0A2I0B5P1"/>
<accession>A0A2I0B5P1</accession>
<dbReference type="OrthoDB" id="735886at2759"/>
<sequence length="288" mass="30849">MEHIHAFTCGQPNQSTLTRGTQSQAKSLRSNMKLPATLLFSSFLLLLLHPSPSSANEGNILITGDVLTTDSQLSYAGNVFVIQDDCNLVLYNKGSGFESNTHGFGTNCTLTVTNRGQLLIRAGGGFTVWTSPATGKPGTYAAVLRPDGQVSIYGPSVWSIPPLRSGAASTDVGEELATLPPVRNLLFSGQTLYDDSKLASRDYTLAVTDDCNLEFRKASVGVVWESKTKGKGKHCFLRLDHRGELAVVDDGYRVVWSSGKTAAEGEYVLAVQINGQAVVYGPAIWSTA</sequence>
<dbReference type="GO" id="GO:0030246">
    <property type="term" value="F:carbohydrate binding"/>
    <property type="evidence" value="ECO:0007669"/>
    <property type="project" value="UniProtKB-KW"/>
</dbReference>
<feature type="domain" description="Bulb-type lectin" evidence="2">
    <location>
        <begin position="52"/>
        <end position="165"/>
    </location>
</feature>
<keyword evidence="3" id="KW-0430">Lectin</keyword>